<keyword evidence="5" id="KW-0472">Membrane</keyword>
<dbReference type="Gene3D" id="2.30.42.10">
    <property type="match status" value="3"/>
</dbReference>
<keyword evidence="3 6" id="KW-0728">SH3 domain</keyword>
<dbReference type="GO" id="GO:0016323">
    <property type="term" value="C:basolateral plasma membrane"/>
    <property type="evidence" value="ECO:0007669"/>
    <property type="project" value="TreeGrafter"/>
</dbReference>
<dbReference type="AlphaFoldDB" id="A0A3P9ABY0"/>
<dbReference type="FunFam" id="3.30.63.10:FF:000001">
    <property type="entry name" value="Disks large homolog 1 isoform 2"/>
    <property type="match status" value="1"/>
</dbReference>
<dbReference type="Gene3D" id="3.40.50.300">
    <property type="entry name" value="P-loop containing nucleotide triphosphate hydrolases"/>
    <property type="match status" value="1"/>
</dbReference>
<dbReference type="SMART" id="SM00228">
    <property type="entry name" value="PDZ"/>
    <property type="match status" value="3"/>
</dbReference>
<dbReference type="SMART" id="SM00326">
    <property type="entry name" value="SH3"/>
    <property type="match status" value="1"/>
</dbReference>
<dbReference type="Pfam" id="PF10600">
    <property type="entry name" value="PDZ_assoc"/>
    <property type="match status" value="1"/>
</dbReference>
<dbReference type="Proteomes" id="UP000265140">
    <property type="component" value="Chromosome 7"/>
</dbReference>
<evidence type="ECO:0000313" key="11">
    <source>
        <dbReference type="Proteomes" id="UP000265140"/>
    </source>
</evidence>
<evidence type="ECO:0000256" key="3">
    <source>
        <dbReference type="ARBA" id="ARBA00022443"/>
    </source>
</evidence>
<dbReference type="GO" id="GO:0097113">
    <property type="term" value="P:AMPA glutamate receptor clustering"/>
    <property type="evidence" value="ECO:0007669"/>
    <property type="project" value="TreeGrafter"/>
</dbReference>
<dbReference type="GO" id="GO:0035255">
    <property type="term" value="F:ionotropic glutamate receptor binding"/>
    <property type="evidence" value="ECO:0007669"/>
    <property type="project" value="TreeGrafter"/>
</dbReference>
<dbReference type="FunFam" id="3.40.50.300:FF:001402">
    <property type="entry name" value="Discs, large homolog 3 (Drosophila)"/>
    <property type="match status" value="1"/>
</dbReference>
<evidence type="ECO:0000313" key="10">
    <source>
        <dbReference type="Ensembl" id="ENSELUP00000038696.3"/>
    </source>
</evidence>
<organism evidence="10 11">
    <name type="scientific">Esox lucius</name>
    <name type="common">Northern pike</name>
    <dbReference type="NCBI Taxonomy" id="8010"/>
    <lineage>
        <taxon>Eukaryota</taxon>
        <taxon>Metazoa</taxon>
        <taxon>Chordata</taxon>
        <taxon>Craniata</taxon>
        <taxon>Vertebrata</taxon>
        <taxon>Euteleostomi</taxon>
        <taxon>Actinopterygii</taxon>
        <taxon>Neopterygii</taxon>
        <taxon>Teleostei</taxon>
        <taxon>Protacanthopterygii</taxon>
        <taxon>Esociformes</taxon>
        <taxon>Esocidae</taxon>
        <taxon>Esox</taxon>
    </lineage>
</organism>
<dbReference type="InterPro" id="IPR036028">
    <property type="entry name" value="SH3-like_dom_sf"/>
</dbReference>
<dbReference type="Bgee" id="ENSELUG00000018741">
    <property type="expression patterns" value="Expressed in brain and 8 other cell types or tissues"/>
</dbReference>
<evidence type="ECO:0000259" key="9">
    <source>
        <dbReference type="PROSITE" id="PS50106"/>
    </source>
</evidence>
<comment type="similarity">
    <text evidence="2">Belongs to the MAGUK family.</text>
</comment>
<keyword evidence="4" id="KW-0677">Repeat</keyword>
<evidence type="ECO:0000256" key="2">
    <source>
        <dbReference type="ARBA" id="ARBA00007014"/>
    </source>
</evidence>
<proteinExistence type="inferred from homology"/>
<evidence type="ECO:0000259" key="8">
    <source>
        <dbReference type="PROSITE" id="PS50052"/>
    </source>
</evidence>
<dbReference type="FunFam" id="2.30.42.10:FF:000049">
    <property type="entry name" value="disks large homolog 1 isoform X1"/>
    <property type="match status" value="1"/>
</dbReference>
<reference evidence="10" key="4">
    <citation type="submission" date="2025-09" db="UniProtKB">
        <authorList>
            <consortium name="Ensembl"/>
        </authorList>
    </citation>
    <scope>IDENTIFICATION</scope>
</reference>
<dbReference type="PIRSF" id="PIRSF001741">
    <property type="entry name" value="MAGUK_DLGH"/>
    <property type="match status" value="1"/>
</dbReference>
<dbReference type="SMART" id="SM00072">
    <property type="entry name" value="GuKc"/>
    <property type="match status" value="1"/>
</dbReference>
<dbReference type="Pfam" id="PF00018">
    <property type="entry name" value="SH3_1"/>
    <property type="match status" value="1"/>
</dbReference>
<reference evidence="11" key="1">
    <citation type="journal article" date="2014" name="PLoS ONE">
        <title>The genome and linkage map of the northern pike (Esox lucius): conserved synteny revealed between the salmonid sister group and the Neoteleostei.</title>
        <authorList>
            <person name="Rondeau E.B."/>
            <person name="Minkley D.R."/>
            <person name="Leong J.S."/>
            <person name="Messmer A.M."/>
            <person name="Jantzen J.R."/>
            <person name="von Schalburg K.R."/>
            <person name="Lemon C."/>
            <person name="Bird N.H."/>
            <person name="Koop B.F."/>
        </authorList>
    </citation>
    <scope>NUCLEOTIDE SEQUENCE</scope>
</reference>
<dbReference type="GO" id="GO:0031594">
    <property type="term" value="C:neuromuscular junction"/>
    <property type="evidence" value="ECO:0007669"/>
    <property type="project" value="InterPro"/>
</dbReference>
<dbReference type="PROSITE" id="PS50052">
    <property type="entry name" value="GUANYLATE_KINASE_2"/>
    <property type="match status" value="1"/>
</dbReference>
<dbReference type="InterPro" id="IPR008144">
    <property type="entry name" value="Guanylate_kin-like_dom"/>
</dbReference>
<reference evidence="10" key="2">
    <citation type="submission" date="2020-02" db="EMBL/GenBank/DDBJ databases">
        <title>Esox lucius (northern pike) genome, fEsoLuc1, primary haplotype.</title>
        <authorList>
            <person name="Myers G."/>
            <person name="Karagic N."/>
            <person name="Meyer A."/>
            <person name="Pippel M."/>
            <person name="Reichard M."/>
            <person name="Winkler S."/>
            <person name="Tracey A."/>
            <person name="Sims Y."/>
            <person name="Howe K."/>
            <person name="Rhie A."/>
            <person name="Formenti G."/>
            <person name="Durbin R."/>
            <person name="Fedrigo O."/>
            <person name="Jarvis E.D."/>
        </authorList>
    </citation>
    <scope>NUCLEOTIDE SEQUENCE [LARGE SCALE GENOMIC DNA]</scope>
</reference>
<dbReference type="InterPro" id="IPR001452">
    <property type="entry name" value="SH3_domain"/>
</dbReference>
<dbReference type="GeneTree" id="ENSGT00940000157956"/>
<evidence type="ECO:0000256" key="1">
    <source>
        <dbReference type="ARBA" id="ARBA00004170"/>
    </source>
</evidence>
<dbReference type="InterPro" id="IPR036034">
    <property type="entry name" value="PDZ_sf"/>
</dbReference>
<dbReference type="Gene3D" id="3.30.63.10">
    <property type="entry name" value="Guanylate Kinase phosphate binding domain"/>
    <property type="match status" value="1"/>
</dbReference>
<dbReference type="GO" id="GO:0043005">
    <property type="term" value="C:neuron projection"/>
    <property type="evidence" value="ECO:0007669"/>
    <property type="project" value="InterPro"/>
</dbReference>
<dbReference type="PANTHER" id="PTHR23119">
    <property type="entry name" value="DISCS LARGE"/>
    <property type="match status" value="1"/>
</dbReference>
<dbReference type="FunFam" id="2.30.42.10:FF:000002">
    <property type="entry name" value="Disks large homolog 4 isoform 2"/>
    <property type="match status" value="1"/>
</dbReference>
<accession>A0A3P9ABY0</accession>
<dbReference type="PROSITE" id="PS00856">
    <property type="entry name" value="GUANYLATE_KINASE_1"/>
    <property type="match status" value="1"/>
</dbReference>
<dbReference type="Ensembl" id="ENSELUT00000040937.3">
    <property type="protein sequence ID" value="ENSELUP00000038696.3"/>
    <property type="gene ID" value="ENSELUG00000018741.3"/>
</dbReference>
<name>A0A3P9ABY0_ESOLU</name>
<reference evidence="10" key="3">
    <citation type="submission" date="2025-08" db="UniProtKB">
        <authorList>
            <consortium name="Ensembl"/>
        </authorList>
    </citation>
    <scope>IDENTIFICATION</scope>
</reference>
<feature type="domain" description="PDZ" evidence="9">
    <location>
        <begin position="301"/>
        <end position="382"/>
    </location>
</feature>
<dbReference type="SUPFAM" id="SSF50156">
    <property type="entry name" value="PDZ domain-like"/>
    <property type="match status" value="3"/>
</dbReference>
<dbReference type="Pfam" id="PF00595">
    <property type="entry name" value="PDZ"/>
    <property type="match status" value="3"/>
</dbReference>
<dbReference type="PROSITE" id="PS50106">
    <property type="entry name" value="PDZ"/>
    <property type="match status" value="3"/>
</dbReference>
<dbReference type="InterPro" id="IPR008145">
    <property type="entry name" value="GK/Ca_channel_bsu"/>
</dbReference>
<dbReference type="CDD" id="cd00071">
    <property type="entry name" value="GMPK"/>
    <property type="match status" value="1"/>
</dbReference>
<evidence type="ECO:0000256" key="4">
    <source>
        <dbReference type="ARBA" id="ARBA00022737"/>
    </source>
</evidence>
<dbReference type="CDD" id="cd06795">
    <property type="entry name" value="PDZ3_Dlg1-2-4-like"/>
    <property type="match status" value="1"/>
</dbReference>
<dbReference type="GO" id="GO:0098970">
    <property type="term" value="P:postsynaptic neurotransmitter receptor diffusion trapping"/>
    <property type="evidence" value="ECO:0007669"/>
    <property type="project" value="TreeGrafter"/>
</dbReference>
<feature type="domain" description="SH3" evidence="7">
    <location>
        <begin position="416"/>
        <end position="486"/>
    </location>
</feature>
<dbReference type="SUPFAM" id="SSF52540">
    <property type="entry name" value="P-loop containing nucleoside triphosphate hydrolases"/>
    <property type="match status" value="1"/>
</dbReference>
<keyword evidence="11" id="KW-1185">Reference proteome</keyword>
<evidence type="ECO:0000256" key="6">
    <source>
        <dbReference type="PROSITE-ProRule" id="PRU00192"/>
    </source>
</evidence>
<dbReference type="InterPro" id="IPR016313">
    <property type="entry name" value="DLG1-like"/>
</dbReference>
<dbReference type="InterPro" id="IPR020590">
    <property type="entry name" value="Guanylate_kinase_CS"/>
</dbReference>
<dbReference type="InterPro" id="IPR027417">
    <property type="entry name" value="P-loop_NTPase"/>
</dbReference>
<dbReference type="GO" id="GO:0019901">
    <property type="term" value="F:protein kinase binding"/>
    <property type="evidence" value="ECO:0007669"/>
    <property type="project" value="TreeGrafter"/>
</dbReference>
<dbReference type="CDD" id="cd06723">
    <property type="entry name" value="PDZ1_Dlg1-2-4-like"/>
    <property type="match status" value="1"/>
</dbReference>
<dbReference type="GO" id="GO:0098839">
    <property type="term" value="C:postsynaptic density membrane"/>
    <property type="evidence" value="ECO:0007669"/>
    <property type="project" value="TreeGrafter"/>
</dbReference>
<dbReference type="InterPro" id="IPR019583">
    <property type="entry name" value="DLG1-4_PDZ_assoc"/>
</dbReference>
<evidence type="ECO:0000256" key="5">
    <source>
        <dbReference type="ARBA" id="ARBA00023136"/>
    </source>
</evidence>
<dbReference type="FunFam" id="2.30.42.10:FF:000001">
    <property type="entry name" value="Disks large homolog 1 isoform 2"/>
    <property type="match status" value="1"/>
</dbReference>
<dbReference type="PROSITE" id="PS50002">
    <property type="entry name" value="SH3"/>
    <property type="match status" value="1"/>
</dbReference>
<dbReference type="Gene3D" id="2.30.30.40">
    <property type="entry name" value="SH3 Domains"/>
    <property type="match status" value="1"/>
</dbReference>
<dbReference type="Pfam" id="PF10608">
    <property type="entry name" value="MAGUK_N_PEST"/>
    <property type="match status" value="1"/>
</dbReference>
<evidence type="ECO:0000259" key="7">
    <source>
        <dbReference type="PROSITE" id="PS50002"/>
    </source>
</evidence>
<feature type="domain" description="PDZ" evidence="9">
    <location>
        <begin position="149"/>
        <end position="236"/>
    </location>
</feature>
<dbReference type="GO" id="GO:0098609">
    <property type="term" value="P:cell-cell adhesion"/>
    <property type="evidence" value="ECO:0007669"/>
    <property type="project" value="TreeGrafter"/>
</dbReference>
<feature type="domain" description="Guanylate kinase-like" evidence="8">
    <location>
        <begin position="494"/>
        <end position="670"/>
    </location>
</feature>
<sequence>AHLGQGKSAEMLHMSDKNLAAMEAMHGYTPHTHISPIKPVLMSSGHTPMYTSAVSTLVRGNSGLGFSIAGGTDNPHVGDDPSIFITKIIPGGAAAQDGRLSVNDSILFVNDVDVREVTHSMAVEALKEAGAIVRLYVLRRKPAAEKVTEIKLIKGPKGLGFSIAGGVGNQHIPGDNSIYVTKIIEGGAAHKDQRLQIGDKILAVNSVCLEDVMHEDAVAALKNTAEVVYLRVAKPNNLYLNTYNPPDLTSTYSPHMDTDLGHPTYLGSDYPQALTPTSPSRFSPVLHGMMGDEDLPRDPRRVLIHRGSTGLGFNIVGGEDGEGIFISFILAGGPADLSGELRKGDQILSVNGVDLRIATHEQAAAALKNAGQTVTIVAQYRPEEYSRFEAKIHDLREQLMNSSMGSGQTTLRNNPKRGFYIRALFDYDKTADCGFLSQAVGFRFGDVLHVLDCGDEEWWQARRVSPQSEAEEVGFIPSKRRVERKEWSRMVHYARPIIILGPIKDRVNDDLLSEFPDKFGSCVPHTTRPKRDYEVDGRDYHFVSSREQMEKDIQSHRFIEAGQYNSHLYGTSVQSVREVAEQQGKHCILDVSANAVRRLQAAQLHPIAIFVRPKSLENVLEINTRLTEEQARKGMDRALKLEQDFLECFSAVVEGDSFEEVYHKVKTVIEEQSGPYIWIPTRERL</sequence>
<feature type="domain" description="PDZ" evidence="9">
    <location>
        <begin position="54"/>
        <end position="141"/>
    </location>
</feature>
<dbReference type="GO" id="GO:0045197">
    <property type="term" value="P:establishment or maintenance of epithelial cell apical/basal polarity"/>
    <property type="evidence" value="ECO:0007669"/>
    <property type="project" value="TreeGrafter"/>
</dbReference>
<dbReference type="CDD" id="cd06724">
    <property type="entry name" value="PDZ2_Dlg1-2-4-like"/>
    <property type="match status" value="1"/>
</dbReference>
<comment type="subcellular location">
    <subcellularLocation>
        <location evidence="1">Membrane</location>
        <topology evidence="1">Peripheral membrane protein</topology>
    </subcellularLocation>
</comment>
<dbReference type="GO" id="GO:0007268">
    <property type="term" value="P:chemical synaptic transmission"/>
    <property type="evidence" value="ECO:0007669"/>
    <property type="project" value="InterPro"/>
</dbReference>
<dbReference type="InterPro" id="IPR019590">
    <property type="entry name" value="DLG1_PEST_dom"/>
</dbReference>
<dbReference type="SUPFAM" id="SSF50044">
    <property type="entry name" value="SH3-domain"/>
    <property type="match status" value="1"/>
</dbReference>
<protein>
    <submittedName>
        <fullName evidence="10">Discs large MAGUK scaffold protein 4</fullName>
    </submittedName>
</protein>
<dbReference type="InterPro" id="IPR001478">
    <property type="entry name" value="PDZ"/>
</dbReference>
<dbReference type="Pfam" id="PF00625">
    <property type="entry name" value="Guanylate_kin"/>
    <property type="match status" value="1"/>
</dbReference>
<dbReference type="PANTHER" id="PTHR23119:SF33">
    <property type="entry name" value="DISKS LARGE HOMOLOG 4"/>
    <property type="match status" value="1"/>
</dbReference>
<dbReference type="InterPro" id="IPR050614">
    <property type="entry name" value="Synaptic_Scaffolding_LAP-MAGUK"/>
</dbReference>